<sequence>MNNTKELRKQHKAKFGKEPNIIGMFWDDPQLVEDNIIKAIETNIPYDEYELFTDEEKEAFDKGMLLF</sequence>
<name>A0A290HGN6_9BACT</name>
<organism evidence="1 2">
    <name type="scientific">Sulfurospirillum diekertiae</name>
    <dbReference type="NCBI Taxonomy" id="1854492"/>
    <lineage>
        <taxon>Bacteria</taxon>
        <taxon>Pseudomonadati</taxon>
        <taxon>Campylobacterota</taxon>
        <taxon>Epsilonproteobacteria</taxon>
        <taxon>Campylobacterales</taxon>
        <taxon>Sulfurospirillaceae</taxon>
        <taxon>Sulfurospirillum</taxon>
    </lineage>
</organism>
<proteinExistence type="predicted"/>
<protein>
    <submittedName>
        <fullName evidence="1">Uncharacterized protein</fullName>
    </submittedName>
</protein>
<dbReference type="AlphaFoldDB" id="A0A290HGN6"/>
<dbReference type="RefSeq" id="WP_096047261.1">
    <property type="nucleotide sequence ID" value="NZ_CP023275.1"/>
</dbReference>
<evidence type="ECO:0000313" key="1">
    <source>
        <dbReference type="EMBL" id="ATB70381.1"/>
    </source>
</evidence>
<evidence type="ECO:0000313" key="2">
    <source>
        <dbReference type="Proteomes" id="UP000217349"/>
    </source>
</evidence>
<dbReference type="Proteomes" id="UP000217349">
    <property type="component" value="Chromosome"/>
</dbReference>
<gene>
    <name evidence="1" type="ORF">SJPD1_2285</name>
</gene>
<reference evidence="2" key="1">
    <citation type="submission" date="2017-09" db="EMBL/GenBank/DDBJ databases">
        <title>The complete genome of Sulfurospirillum sp. JPD-1.</title>
        <authorList>
            <person name="Goris T."/>
        </authorList>
    </citation>
    <scope>NUCLEOTIDE SEQUENCE [LARGE SCALE GENOMIC DNA]</scope>
    <source>
        <strain evidence="2">JPD-1</strain>
    </source>
</reference>
<dbReference type="EMBL" id="CP023275">
    <property type="protein sequence ID" value="ATB70381.1"/>
    <property type="molecule type" value="Genomic_DNA"/>
</dbReference>
<accession>A0A290HGN6</accession>
<dbReference type="KEGG" id="sulj:SJPD1_2285"/>